<feature type="transmembrane region" description="Helical" evidence="9">
    <location>
        <begin position="1504"/>
        <end position="1522"/>
    </location>
</feature>
<evidence type="ECO:0000256" key="7">
    <source>
        <dbReference type="PROSITE-ProRule" id="PRU00076"/>
    </source>
</evidence>
<keyword evidence="14" id="KW-1185">Reference proteome</keyword>
<dbReference type="OrthoDB" id="19606at2759"/>
<sequence length="1811" mass="209729">MKAYQRVINLWYIFCFSSTFLNSFVLIYHTENSPSVQHYDCIYYTQTVVSNHIPAVKYCRQLNESQPLERDFNQSCHNGGHLWSFEKLSALKVSPSEVLQWSSSVEQVDRYSKYLSNNSTELKNHYLCNCSNPSSFGKFCEYLFYGQSISFHDAITKQFQPFENYDMHTNKIYVGRQLHENRPCYITWICNSGSMCLDWRHICDGKQQCMDGIDEDYCEKLEFNECEDDEYRCANGMCIPDEYWLDGDYDCMDWTDEKDTLVGSGFGCFTTPSVVCDEHLCPYVQWSCGDGQCIPYTADRHTGLRSSRHNFCHNMRDVNFMCESVIRESRSWWTIDNGYCLPYSVNYQTLGLDSTVSTDKCNFSIKCALTYGLNKDCQCKNATACRSTVLESCSKPYVFYPGSGPLLTPQLDMVYERDHDWTKKKPDIYGLHGRAKCIGYQFITKQRRFYKVTQNMYFYDPTTFEYILCIMITTDQGIRSYTGPHYDVNCWNDSKTFNNHSYQVSFRCFTRCISKYRVRDGISDCFNNNDELSNLNNSCLEIQRHRFQCSSSELTCLLVGAVGDTFPHCSNQRDEFQREVSAVPMRNVNCIEREGLGCTYLREYIETSSKNNSNGITVVNSSLLSDHLVAGAPFQLYCDSFFNINSPLDESIEFCKNWICPRDQYQCLSGQCISLSWVCDGEWDCGDGSDEQGLFAIDRLNEHNSMLKNLSELQGKCAGLYRFDNVPFSDICNISREYPCFRSGIDDPLNVTKHRPCINLTQIGDGKTDCLTALDERNRLRCTGYGMLGFYLQLNNGFCATYRHLCTDTLKWIPTDDVDYNAACFYQKFRFENISTNVCNGTKDVMCLNGTCIKDARCNDRRECSHGEDEYRCLSLNQESTKYRELKDEILPVIQLKNYPSQKDFLIKMARRSLIENERNHSFVPSFNSKSNDEMTRVFGSNHSGRKTVYEIVRDSVEEAKIEFSKDYLPYICNRGVAVKYFTGHTVCFCPSSFYGEQCQFYSDRITVLTHLDLNNYRSFQNTIKVLAAFLFEDKIIDYYEFHVDPRRENEKNFVKQQIYFVYPRSKEFLQIKKTNRNGTQLYKVQFEIFQLHLNGEIEISGVWKYPIYFDFLPSFRLAKILRFPSDDSTTLPDPCLNHLCSENGICQKIINSNSSESICSCKSGYYGIRCERYDEKCQNYCSPKSICKPKSRGILTDNQGHPLCLCSTSTFGTECYFKNDNSARKLCFNGGTYVLLYDFTNISRFICICTDFFQGIYCETPKPMINILLLLSENSVLQRSDVVAATVASSDYDIRAVRFNTPLQKVYAGFPSELKLSYEEKVAPNAPIKAVLRVYEKSSVGKEAKYFLLYFQFNPKAINLTIDLTSESHCPPVETLWHLIENTENVDNSSFNSTTSVFFYHRICQLKNNTNTTLICFRDLRYLCICESDYYRAECFEYDRSLDQCSSCLANGYCLKGELNNKSDFLCICPRCFNGKMCQDSTELMSITLDSLITKDIQNDRHISVGIYISFSLLIFFFALFNNFNSFLTFLRPKARQMPVGIYLLIVSVIDQCSLSLLFLKIVHVILGSNGILFEYESVNLYSCKILSYLLSVFTRITYWLTSLVTIERLCLVLFPTSPILKSTRRALGLSLFIIIFVFSMHIHELINYRTIVDFSYTSTDTTLCVTSYVQTTIAIYNRVNVLFHYFIPFLIQIISITILIIQLAFSRARANKNKKQTFTNLLMQQLKEQKEQYVVPIIIVFSSLPQTITSFSYACTELKQSWQRYILLTTYFFSYLPQMLGFILYVLPSTTFSEEFHQTRIGKIFLRLK</sequence>
<feature type="disulfide bond" evidence="8">
    <location>
        <begin position="203"/>
        <end position="218"/>
    </location>
</feature>
<feature type="transmembrane region" description="Helical" evidence="9">
    <location>
        <begin position="1767"/>
        <end position="1789"/>
    </location>
</feature>
<feature type="domain" description="G-protein coupled receptors family 1 profile" evidence="11">
    <location>
        <begin position="1523"/>
        <end position="1787"/>
    </location>
</feature>
<dbReference type="Proteomes" id="UP000663828">
    <property type="component" value="Unassembled WGS sequence"/>
</dbReference>
<keyword evidence="3" id="KW-0677">Repeat</keyword>
<dbReference type="SMART" id="SM00192">
    <property type="entry name" value="LDLa"/>
    <property type="match status" value="6"/>
</dbReference>
<dbReference type="SMART" id="SM00181">
    <property type="entry name" value="EGF"/>
    <property type="match status" value="4"/>
</dbReference>
<feature type="disulfide bond" evidence="8">
    <location>
        <begin position="226"/>
        <end position="238"/>
    </location>
</feature>
<name>A0A815KKT9_ADIRI</name>
<dbReference type="SUPFAM" id="SSF57424">
    <property type="entry name" value="LDL receptor-like module"/>
    <property type="match status" value="2"/>
</dbReference>
<accession>A0A815KKT9</accession>
<evidence type="ECO:0000256" key="8">
    <source>
        <dbReference type="PROSITE-ProRule" id="PRU00124"/>
    </source>
</evidence>
<dbReference type="PROSITE" id="PS00022">
    <property type="entry name" value="EGF_1"/>
    <property type="match status" value="3"/>
</dbReference>
<keyword evidence="7" id="KW-0245">EGF-like domain</keyword>
<evidence type="ECO:0000256" key="6">
    <source>
        <dbReference type="ARBA" id="ARBA00023157"/>
    </source>
</evidence>
<evidence type="ECO:0000259" key="10">
    <source>
        <dbReference type="PROSITE" id="PS50026"/>
    </source>
</evidence>
<feature type="transmembrane region" description="Helical" evidence="9">
    <location>
        <begin position="1628"/>
        <end position="1648"/>
    </location>
</feature>
<comment type="subcellular location">
    <subcellularLocation>
        <location evidence="1">Membrane</location>
        <topology evidence="1">Single-pass membrane protein</topology>
    </subcellularLocation>
</comment>
<comment type="caution">
    <text evidence="7">Lacks conserved residue(s) required for the propagation of feature annotation.</text>
</comment>
<feature type="transmembrane region" description="Helical" evidence="9">
    <location>
        <begin position="1543"/>
        <end position="1568"/>
    </location>
</feature>
<evidence type="ECO:0000259" key="11">
    <source>
        <dbReference type="PROSITE" id="PS50262"/>
    </source>
</evidence>
<evidence type="ECO:0000256" key="4">
    <source>
        <dbReference type="ARBA" id="ARBA00022989"/>
    </source>
</evidence>
<dbReference type="PROSITE" id="PS50026">
    <property type="entry name" value="EGF_3"/>
    <property type="match status" value="2"/>
</dbReference>
<gene>
    <name evidence="13" type="ORF">EDS130_LOCUS45047</name>
    <name evidence="12" type="ORF">XAT740_LOCUS33784</name>
</gene>
<dbReference type="Gene3D" id="4.10.400.10">
    <property type="entry name" value="Low-density Lipoprotein Receptor"/>
    <property type="match status" value="2"/>
</dbReference>
<dbReference type="InterPro" id="IPR002172">
    <property type="entry name" value="LDrepeatLR_classA_rpt"/>
</dbReference>
<evidence type="ECO:0000313" key="12">
    <source>
        <dbReference type="EMBL" id="CAF1394347.1"/>
    </source>
</evidence>
<keyword evidence="6 7" id="KW-1015">Disulfide bond</keyword>
<dbReference type="PROSITE" id="PS01186">
    <property type="entry name" value="EGF_2"/>
    <property type="match status" value="1"/>
</dbReference>
<dbReference type="SUPFAM" id="SSF81321">
    <property type="entry name" value="Family A G protein-coupled receptor-like"/>
    <property type="match status" value="1"/>
</dbReference>
<organism evidence="12 14">
    <name type="scientific">Adineta ricciae</name>
    <name type="common">Rotifer</name>
    <dbReference type="NCBI Taxonomy" id="249248"/>
    <lineage>
        <taxon>Eukaryota</taxon>
        <taxon>Metazoa</taxon>
        <taxon>Spiralia</taxon>
        <taxon>Gnathifera</taxon>
        <taxon>Rotifera</taxon>
        <taxon>Eurotatoria</taxon>
        <taxon>Bdelloidea</taxon>
        <taxon>Adinetida</taxon>
        <taxon>Adinetidae</taxon>
        <taxon>Adineta</taxon>
    </lineage>
</organism>
<evidence type="ECO:0000313" key="13">
    <source>
        <dbReference type="EMBL" id="CAF1537279.1"/>
    </source>
</evidence>
<evidence type="ECO:0000256" key="3">
    <source>
        <dbReference type="ARBA" id="ARBA00022737"/>
    </source>
</evidence>
<dbReference type="Gene3D" id="1.20.1070.10">
    <property type="entry name" value="Rhodopsin 7-helix transmembrane proteins"/>
    <property type="match status" value="1"/>
</dbReference>
<feature type="disulfide bond" evidence="7">
    <location>
        <begin position="1250"/>
        <end position="1259"/>
    </location>
</feature>
<keyword evidence="5 9" id="KW-0472">Membrane</keyword>
<feature type="transmembrane region" description="Helical" evidence="9">
    <location>
        <begin position="7"/>
        <end position="28"/>
    </location>
</feature>
<feature type="transmembrane region" description="Helical" evidence="9">
    <location>
        <begin position="1735"/>
        <end position="1755"/>
    </location>
</feature>
<evidence type="ECO:0000256" key="2">
    <source>
        <dbReference type="ARBA" id="ARBA00022692"/>
    </source>
</evidence>
<feature type="domain" description="EGF-like" evidence="10">
    <location>
        <begin position="1132"/>
        <end position="1172"/>
    </location>
</feature>
<feature type="disulfide bond" evidence="8">
    <location>
        <begin position="184"/>
        <end position="196"/>
    </location>
</feature>
<dbReference type="InterPro" id="IPR036055">
    <property type="entry name" value="LDL_receptor-like_sf"/>
</dbReference>
<dbReference type="PROSITE" id="PS50262">
    <property type="entry name" value="G_PROTEIN_RECEP_F1_2"/>
    <property type="match status" value="1"/>
</dbReference>
<dbReference type="PRINTS" id="PR00261">
    <property type="entry name" value="LDLRECEPTOR"/>
</dbReference>
<evidence type="ECO:0000256" key="1">
    <source>
        <dbReference type="ARBA" id="ARBA00004167"/>
    </source>
</evidence>
<dbReference type="InterPro" id="IPR000742">
    <property type="entry name" value="EGF"/>
</dbReference>
<evidence type="ECO:0000256" key="5">
    <source>
        <dbReference type="ARBA" id="ARBA00023136"/>
    </source>
</evidence>
<dbReference type="CDD" id="cd00637">
    <property type="entry name" value="7tm_classA_rhodopsin-like"/>
    <property type="match status" value="1"/>
</dbReference>
<feature type="disulfide bond" evidence="7">
    <location>
        <begin position="1162"/>
        <end position="1171"/>
    </location>
</feature>
<dbReference type="GO" id="GO:0016192">
    <property type="term" value="P:vesicle-mediated transport"/>
    <property type="evidence" value="ECO:0007669"/>
    <property type="project" value="UniProtKB-ARBA"/>
</dbReference>
<feature type="disulfide bond" evidence="8">
    <location>
        <begin position="233"/>
        <end position="251"/>
    </location>
</feature>
<keyword evidence="4 9" id="KW-1133">Transmembrane helix</keyword>
<dbReference type="InterPro" id="IPR050685">
    <property type="entry name" value="LDLR"/>
</dbReference>
<dbReference type="GO" id="GO:0005886">
    <property type="term" value="C:plasma membrane"/>
    <property type="evidence" value="ECO:0007669"/>
    <property type="project" value="TreeGrafter"/>
</dbReference>
<evidence type="ECO:0000313" key="14">
    <source>
        <dbReference type="Proteomes" id="UP000663828"/>
    </source>
</evidence>
<feature type="disulfide bond" evidence="8">
    <location>
        <begin position="667"/>
        <end position="685"/>
    </location>
</feature>
<protein>
    <submittedName>
        <fullName evidence="12">Uncharacterized protein</fullName>
    </submittedName>
</protein>
<feature type="transmembrane region" description="Helical" evidence="9">
    <location>
        <begin position="1687"/>
        <end position="1707"/>
    </location>
</feature>
<dbReference type="Gene3D" id="2.10.25.10">
    <property type="entry name" value="Laminin"/>
    <property type="match status" value="2"/>
</dbReference>
<dbReference type="CDD" id="cd00112">
    <property type="entry name" value="LDLa"/>
    <property type="match status" value="2"/>
</dbReference>
<dbReference type="Proteomes" id="UP000663852">
    <property type="component" value="Unassembled WGS sequence"/>
</dbReference>
<comment type="caution">
    <text evidence="12">The sequence shown here is derived from an EMBL/GenBank/DDBJ whole genome shotgun (WGS) entry which is preliminary data.</text>
</comment>
<evidence type="ECO:0000256" key="9">
    <source>
        <dbReference type="SAM" id="Phobius"/>
    </source>
</evidence>
<dbReference type="InterPro" id="IPR017452">
    <property type="entry name" value="GPCR_Rhodpsn_7TM"/>
</dbReference>
<dbReference type="EMBL" id="CAJNOJ010000986">
    <property type="protein sequence ID" value="CAF1537279.1"/>
    <property type="molecule type" value="Genomic_DNA"/>
</dbReference>
<dbReference type="EMBL" id="CAJNOR010003253">
    <property type="protein sequence ID" value="CAF1394347.1"/>
    <property type="molecule type" value="Genomic_DNA"/>
</dbReference>
<proteinExistence type="predicted"/>
<feature type="domain" description="EGF-like" evidence="10">
    <location>
        <begin position="1220"/>
        <end position="1260"/>
    </location>
</feature>
<reference evidence="12" key="1">
    <citation type="submission" date="2021-02" db="EMBL/GenBank/DDBJ databases">
        <authorList>
            <person name="Nowell W R."/>
        </authorList>
    </citation>
    <scope>NUCLEOTIDE SEQUENCE</scope>
</reference>
<dbReference type="PANTHER" id="PTHR24270">
    <property type="entry name" value="LOW-DENSITY LIPOPROTEIN RECEPTOR-RELATED"/>
    <property type="match status" value="1"/>
</dbReference>
<dbReference type="SUPFAM" id="SSF57196">
    <property type="entry name" value="EGF/Laminin"/>
    <property type="match status" value="2"/>
</dbReference>
<keyword evidence="2 9" id="KW-0812">Transmembrane</keyword>
<dbReference type="PROSITE" id="PS50068">
    <property type="entry name" value="LDLRA_2"/>
    <property type="match status" value="3"/>
</dbReference>
<dbReference type="Pfam" id="PF00057">
    <property type="entry name" value="Ldl_recept_a"/>
    <property type="match status" value="2"/>
</dbReference>
<feature type="disulfide bond" evidence="8">
    <location>
        <begin position="660"/>
        <end position="672"/>
    </location>
</feature>